<evidence type="ECO:0000313" key="3">
    <source>
        <dbReference type="Proteomes" id="UP000295281"/>
    </source>
</evidence>
<keyword evidence="3" id="KW-1185">Reference proteome</keyword>
<dbReference type="RefSeq" id="WP_243742417.1">
    <property type="nucleotide sequence ID" value="NZ_SNYN01000003.1"/>
</dbReference>
<dbReference type="InterPro" id="IPR016102">
    <property type="entry name" value="Succinyl-CoA_synth-like"/>
</dbReference>
<evidence type="ECO:0000313" key="2">
    <source>
        <dbReference type="EMBL" id="TDQ53816.1"/>
    </source>
</evidence>
<dbReference type="GO" id="GO:0005829">
    <property type="term" value="C:cytosol"/>
    <property type="evidence" value="ECO:0007669"/>
    <property type="project" value="TreeGrafter"/>
</dbReference>
<dbReference type="Gene3D" id="3.40.50.720">
    <property type="entry name" value="NAD(P)-binding Rossmann-like Domain"/>
    <property type="match status" value="1"/>
</dbReference>
<dbReference type="Gene3D" id="3.40.50.261">
    <property type="entry name" value="Succinyl-CoA synthetase domains"/>
    <property type="match status" value="2"/>
</dbReference>
<dbReference type="GO" id="GO:0006099">
    <property type="term" value="P:tricarboxylic acid cycle"/>
    <property type="evidence" value="ECO:0007669"/>
    <property type="project" value="TreeGrafter"/>
</dbReference>
<dbReference type="Proteomes" id="UP000295281">
    <property type="component" value="Unassembled WGS sequence"/>
</dbReference>
<protein>
    <submittedName>
        <fullName evidence="2">FdrA protein</fullName>
    </submittedName>
</protein>
<sequence length="502" mass="49736">MTSQAPSPATTVTIRRGAYRDSVALMRVSREVSALDGVDAALVAMATELNLELLAQMGGSVPEGTGPNDLLIAVRATGGETTAAALERADAELAAMSTGGGGGGGGAEAPARTLRTAAARAARDGAPASLALVSVPGRYAAAEAFEALEAGLDVLVFSDNVPVEHEIALKDRAAGLGRLVMGPDCGTAVVGGAGLGFANTVRPGPVGIVAASGTGAQQLVCLLDAAGVGVGHCLGVGGRDLSSAVAGRSTRQALRLLDADPATERIVLVSKPPAPEVAEAVRAEAAALATPVHLVMLGGETDLSAAAAEVVTALGGPAPRWPSWSPAAAPSPRAGALRGLFCGGTLADEAMLIASAALGPIASNIPLRPGDAAWTLPADLRHDGHLVIDFGDDTLTSGRPHPMIDPSAREERLRAELADPAAGVVLLDVVLGHGAHPDPAAGVAAALTGSGSAVPVVVTLCGSSGDPQGLEAQAAALASAGAEVYLSNAEATRRALDLLKRP</sequence>
<reference evidence="2 3" key="1">
    <citation type="submission" date="2019-03" db="EMBL/GenBank/DDBJ databases">
        <title>Genomic Encyclopedia of Type Strains, Phase IV (KMG-IV): sequencing the most valuable type-strain genomes for metagenomic binning, comparative biology and taxonomic classification.</title>
        <authorList>
            <person name="Goeker M."/>
        </authorList>
    </citation>
    <scope>NUCLEOTIDE SEQUENCE [LARGE SCALE GENOMIC DNA]</scope>
    <source>
        <strain evidence="2 3">DSM 46770</strain>
    </source>
</reference>
<organism evidence="2 3">
    <name type="scientific">Actinorugispora endophytica</name>
    <dbReference type="NCBI Taxonomy" id="1605990"/>
    <lineage>
        <taxon>Bacteria</taxon>
        <taxon>Bacillati</taxon>
        <taxon>Actinomycetota</taxon>
        <taxon>Actinomycetes</taxon>
        <taxon>Streptosporangiales</taxon>
        <taxon>Nocardiopsidaceae</taxon>
        <taxon>Actinorugispora</taxon>
    </lineage>
</organism>
<dbReference type="PANTHER" id="PTHR11117">
    <property type="entry name" value="SUCCINYL-COA LIGASE SUBUNIT ALPHA"/>
    <property type="match status" value="1"/>
</dbReference>
<feature type="domain" description="ATP-citrate synthase/succinyl-CoA ligase C-terminal" evidence="1">
    <location>
        <begin position="340"/>
        <end position="495"/>
    </location>
</feature>
<dbReference type="SUPFAM" id="SSF52210">
    <property type="entry name" value="Succinyl-CoA synthetase domains"/>
    <property type="match status" value="2"/>
</dbReference>
<name>A0A4R6V4Z9_9ACTN</name>
<comment type="caution">
    <text evidence="2">The sequence shown here is derived from an EMBL/GenBank/DDBJ whole genome shotgun (WGS) entry which is preliminary data.</text>
</comment>
<dbReference type="EMBL" id="SNYN01000003">
    <property type="protein sequence ID" value="TDQ53816.1"/>
    <property type="molecule type" value="Genomic_DNA"/>
</dbReference>
<dbReference type="PANTHER" id="PTHR11117:SF24">
    <property type="entry name" value="PROTEIN FDRA"/>
    <property type="match status" value="1"/>
</dbReference>
<dbReference type="AlphaFoldDB" id="A0A4R6V4Z9"/>
<evidence type="ECO:0000259" key="1">
    <source>
        <dbReference type="Pfam" id="PF00549"/>
    </source>
</evidence>
<dbReference type="GO" id="GO:0009361">
    <property type="term" value="C:succinate-CoA ligase complex (ADP-forming)"/>
    <property type="evidence" value="ECO:0007669"/>
    <property type="project" value="TreeGrafter"/>
</dbReference>
<gene>
    <name evidence="2" type="ORF">EV190_103267</name>
</gene>
<dbReference type="GO" id="GO:0004776">
    <property type="term" value="F:succinate-CoA ligase (GDP-forming) activity"/>
    <property type="evidence" value="ECO:0007669"/>
    <property type="project" value="TreeGrafter"/>
</dbReference>
<dbReference type="InterPro" id="IPR005811">
    <property type="entry name" value="SUCC_ACL_C"/>
</dbReference>
<dbReference type="GO" id="GO:0004775">
    <property type="term" value="F:succinate-CoA ligase (ADP-forming) activity"/>
    <property type="evidence" value="ECO:0007669"/>
    <property type="project" value="TreeGrafter"/>
</dbReference>
<accession>A0A4R6V4Z9</accession>
<proteinExistence type="predicted"/>
<dbReference type="Pfam" id="PF00549">
    <property type="entry name" value="Ligase_CoA"/>
    <property type="match status" value="1"/>
</dbReference>